<dbReference type="PANTHER" id="PTHR33969:SF2">
    <property type="entry name" value="SEGREGATION AND CONDENSATION PROTEIN A"/>
    <property type="match status" value="1"/>
</dbReference>
<accession>A0ABS5I885</accession>
<sequence>MQADVFQADNDGPQRSPEERLVLDLEGFEGPLDVLLTLARDQKVDLAKISILKLADQYLEFVNRIRQRHLDLAAEYLVMAAWLAYLKSRLLLPEPEPEQEDLPSAAEMADILAFRLRRLEAMQRLGTGLVNRARLGRDVFVRGEPEEVAVVTHSLFDVQLFDLLKAYSDHVVRTSVRTLHIEAPDLYSVEDALRRLERMLGTMPDWSVLSAYLPSFQGDALKMKSAMASTFIAALELAKQGRLQLRQDGGPYSPIYVKTGDVAA</sequence>
<dbReference type="RefSeq" id="WP_211545962.1">
    <property type="nucleotide sequence ID" value="NZ_JAGTUF010000001.1"/>
</dbReference>
<comment type="caution">
    <text evidence="2">The sequence shown here is derived from an EMBL/GenBank/DDBJ whole genome shotgun (WGS) entry which is preliminary data.</text>
</comment>
<keyword evidence="3" id="KW-1185">Reference proteome</keyword>
<dbReference type="Pfam" id="PF02616">
    <property type="entry name" value="SMC_ScpA"/>
    <property type="match status" value="1"/>
</dbReference>
<evidence type="ECO:0000313" key="2">
    <source>
        <dbReference type="EMBL" id="MBR9970471.1"/>
    </source>
</evidence>
<dbReference type="Proteomes" id="UP000680714">
    <property type="component" value="Unassembled WGS sequence"/>
</dbReference>
<reference evidence="2 3" key="1">
    <citation type="submission" date="2021-04" db="EMBL/GenBank/DDBJ databases">
        <title>Magnetospirillum sulfuroxidans sp. nov., a facultative chemolithoautotrophic sulfur-oxidizing alphaproteobacterium isolated from freshwater sediment and proposals for Paramagetospirillum gen. nov., and Magnetospirillaceae fam. nov.</title>
        <authorList>
            <person name="Koziaeva V."/>
            <person name="Geelhoed J.S."/>
            <person name="Sorokin D.Y."/>
            <person name="Grouzdev D.S."/>
        </authorList>
    </citation>
    <scope>NUCLEOTIDE SEQUENCE [LARGE SCALE GENOMIC DNA]</scope>
    <source>
        <strain evidence="2 3">J10</strain>
    </source>
</reference>
<dbReference type="EMBL" id="JAGTUF010000001">
    <property type="protein sequence ID" value="MBR9970471.1"/>
    <property type="molecule type" value="Genomic_DNA"/>
</dbReference>
<dbReference type="InterPro" id="IPR003768">
    <property type="entry name" value="ScpA"/>
</dbReference>
<protein>
    <recommendedName>
        <fullName evidence="1">Segregation and condensation protein A</fullName>
    </recommendedName>
</protein>
<evidence type="ECO:0000256" key="1">
    <source>
        <dbReference type="ARBA" id="ARBA00044777"/>
    </source>
</evidence>
<name>A0ABS5I885_9PROT</name>
<dbReference type="PANTHER" id="PTHR33969">
    <property type="entry name" value="SEGREGATION AND CONDENSATION PROTEIN A"/>
    <property type="match status" value="1"/>
</dbReference>
<proteinExistence type="predicted"/>
<gene>
    <name evidence="2" type="ORF">KEC16_01935</name>
</gene>
<evidence type="ECO:0000313" key="3">
    <source>
        <dbReference type="Proteomes" id="UP000680714"/>
    </source>
</evidence>
<organism evidence="2 3">
    <name type="scientific">Magnetospirillum sulfuroxidans</name>
    <dbReference type="NCBI Taxonomy" id="611300"/>
    <lineage>
        <taxon>Bacteria</taxon>
        <taxon>Pseudomonadati</taxon>
        <taxon>Pseudomonadota</taxon>
        <taxon>Alphaproteobacteria</taxon>
        <taxon>Rhodospirillales</taxon>
        <taxon>Rhodospirillaceae</taxon>
        <taxon>Magnetospirillum</taxon>
    </lineage>
</organism>
<dbReference type="Gene3D" id="6.10.250.2410">
    <property type="match status" value="1"/>
</dbReference>